<dbReference type="GO" id="GO:0003676">
    <property type="term" value="F:nucleic acid binding"/>
    <property type="evidence" value="ECO:0007669"/>
    <property type="project" value="InterPro"/>
</dbReference>
<dbReference type="Gene3D" id="3.30.420.10">
    <property type="entry name" value="Ribonuclease H-like superfamily/Ribonuclease H"/>
    <property type="match status" value="1"/>
</dbReference>
<dbReference type="Proteomes" id="UP000325315">
    <property type="component" value="Unassembled WGS sequence"/>
</dbReference>
<evidence type="ECO:0000313" key="2">
    <source>
        <dbReference type="Proteomes" id="UP000325315"/>
    </source>
</evidence>
<dbReference type="OrthoDB" id="999727at2759"/>
<name>A0A5B6VY70_9ROSI</name>
<sequence>MKHEGGPLSTLHSAMATYRDVLDSATANKSFGFTKEWTRFKVERDIQVRPTTRKEPSERVIQVLEDMLRSCVIDFGTIWDKYLPLTEFAYNNSYHSSLGMSRFEGMYRRRCKSLVCWVELSKSKLIGPDLIHDMNERSNLSATI</sequence>
<reference evidence="2" key="1">
    <citation type="journal article" date="2019" name="Plant Biotechnol. J.">
        <title>Genome sequencing of the Australian wild diploid species Gossypium australe highlights disease resistance and delayed gland morphogenesis.</title>
        <authorList>
            <person name="Cai Y."/>
            <person name="Cai X."/>
            <person name="Wang Q."/>
            <person name="Wang P."/>
            <person name="Zhang Y."/>
            <person name="Cai C."/>
            <person name="Xu Y."/>
            <person name="Wang K."/>
            <person name="Zhou Z."/>
            <person name="Wang C."/>
            <person name="Geng S."/>
            <person name="Li B."/>
            <person name="Dong Q."/>
            <person name="Hou Y."/>
            <person name="Wang H."/>
            <person name="Ai P."/>
            <person name="Liu Z."/>
            <person name="Yi F."/>
            <person name="Sun M."/>
            <person name="An G."/>
            <person name="Cheng J."/>
            <person name="Zhang Y."/>
            <person name="Shi Q."/>
            <person name="Xie Y."/>
            <person name="Shi X."/>
            <person name="Chang Y."/>
            <person name="Huang F."/>
            <person name="Chen Y."/>
            <person name="Hong S."/>
            <person name="Mi L."/>
            <person name="Sun Q."/>
            <person name="Zhang L."/>
            <person name="Zhou B."/>
            <person name="Peng R."/>
            <person name="Zhang X."/>
            <person name="Liu F."/>
        </authorList>
    </citation>
    <scope>NUCLEOTIDE SEQUENCE [LARGE SCALE GENOMIC DNA]</scope>
    <source>
        <strain evidence="2">cv. PA1801</strain>
    </source>
</reference>
<dbReference type="EMBL" id="SMMG02000005">
    <property type="protein sequence ID" value="KAA3473902.1"/>
    <property type="molecule type" value="Genomic_DNA"/>
</dbReference>
<comment type="caution">
    <text evidence="1">The sequence shown here is derived from an EMBL/GenBank/DDBJ whole genome shotgun (WGS) entry which is preliminary data.</text>
</comment>
<evidence type="ECO:0000313" key="1">
    <source>
        <dbReference type="EMBL" id="KAA3473902.1"/>
    </source>
</evidence>
<dbReference type="InterPro" id="IPR036397">
    <property type="entry name" value="RNaseH_sf"/>
</dbReference>
<dbReference type="PANTHER" id="PTHR45835:SF99">
    <property type="entry name" value="CHROMO DOMAIN-CONTAINING PROTEIN-RELATED"/>
    <property type="match status" value="1"/>
</dbReference>
<dbReference type="SUPFAM" id="SSF53098">
    <property type="entry name" value="Ribonuclease H-like"/>
    <property type="match status" value="1"/>
</dbReference>
<proteinExistence type="predicted"/>
<dbReference type="AlphaFoldDB" id="A0A5B6VY70"/>
<gene>
    <name evidence="1" type="ORF">EPI10_024242</name>
</gene>
<dbReference type="InterPro" id="IPR012337">
    <property type="entry name" value="RNaseH-like_sf"/>
</dbReference>
<keyword evidence="2" id="KW-1185">Reference proteome</keyword>
<protein>
    <submittedName>
        <fullName evidence="1">DNA/RNA polymerases superfamily protein</fullName>
    </submittedName>
</protein>
<dbReference type="PANTHER" id="PTHR45835">
    <property type="entry name" value="YALI0A06105P"/>
    <property type="match status" value="1"/>
</dbReference>
<accession>A0A5B6VY70</accession>
<organism evidence="1 2">
    <name type="scientific">Gossypium australe</name>
    <dbReference type="NCBI Taxonomy" id="47621"/>
    <lineage>
        <taxon>Eukaryota</taxon>
        <taxon>Viridiplantae</taxon>
        <taxon>Streptophyta</taxon>
        <taxon>Embryophyta</taxon>
        <taxon>Tracheophyta</taxon>
        <taxon>Spermatophyta</taxon>
        <taxon>Magnoliopsida</taxon>
        <taxon>eudicotyledons</taxon>
        <taxon>Gunneridae</taxon>
        <taxon>Pentapetalae</taxon>
        <taxon>rosids</taxon>
        <taxon>malvids</taxon>
        <taxon>Malvales</taxon>
        <taxon>Malvaceae</taxon>
        <taxon>Malvoideae</taxon>
        <taxon>Gossypium</taxon>
    </lineage>
</organism>